<dbReference type="EMBL" id="CDMZ01005291">
    <property type="protein sequence ID" value="CEM52578.1"/>
    <property type="molecule type" value="Genomic_DNA"/>
</dbReference>
<feature type="compositionally biased region" description="Polar residues" evidence="1">
    <location>
        <begin position="493"/>
        <end position="534"/>
    </location>
</feature>
<feature type="region of interest" description="Disordered" evidence="1">
    <location>
        <begin position="790"/>
        <end position="810"/>
    </location>
</feature>
<dbReference type="VEuPathDB" id="CryptoDB:Cvel_11364"/>
<accession>A0A0G4I6B7</accession>
<feature type="compositionally biased region" description="Polar residues" evidence="1">
    <location>
        <begin position="189"/>
        <end position="198"/>
    </location>
</feature>
<feature type="compositionally biased region" description="Polar residues" evidence="1">
    <location>
        <begin position="990"/>
        <end position="1004"/>
    </location>
</feature>
<feature type="region of interest" description="Disordered" evidence="1">
    <location>
        <begin position="121"/>
        <end position="226"/>
    </location>
</feature>
<feature type="region of interest" description="Disordered" evidence="1">
    <location>
        <begin position="970"/>
        <end position="1015"/>
    </location>
</feature>
<proteinExistence type="predicted"/>
<feature type="region of interest" description="Disordered" evidence="1">
    <location>
        <begin position="1"/>
        <end position="94"/>
    </location>
</feature>
<protein>
    <submittedName>
        <fullName evidence="2">Uncharacterized protein</fullName>
    </submittedName>
</protein>
<gene>
    <name evidence="2" type="ORF">Cvel_11364</name>
</gene>
<sequence length="1072" mass="114481">MSTAKYSHAPSGSKRAKSKSTDMRTGSLVVGTDGHVVSKQSTIMSKPDTLPVNQLTIGTESRSKVSPSPPEPSTAPAVNRPEVVRTQEPATASPMNFARAAKQPPPVIPYLPNLATAHSQFSAPISSGRGGDSPSVHSHPRDSPRPFANPNPNRMTSPNSPHYTYTSLHQRRKKLSPKHERLMAKTPSPIRSQQQRAQRNFGDIRSSATASRIHSTRGRLHKDQLGGESPIAADRHAYPHAALKHPRVQQAAKAAQTGASLLVNGLPNGRASISSTMEHVLRESGITPESLSADVNSMSMQEIKDMMRAQSRILETLDRQNMQLKKQLQGGGGAVAGMPQKQQGGVQHVCSSSGGHPLGGVGVQVTEIHSRTPTPTPLQSLTANQPQILSHTHSQVVTEANTDLDPLAMKKGVRHTIAHPMQTQMQGGGRPAPIPQTFPHANEQAVGPDGVPLPSVSTFHPSPTNGRPSAVSANESSDPSGMPAPPSLGYPAVSSTPPRAMRSRQSTKSQGGPAQRGSQYKPMQTQGGEQRGSQHQEVLYEFAPAVRLQEGQELQMTADIQTATFAQTHLEEVPTDHAVAPPPLQPTVVQAVGPGGQTIALGTVEPTYEQYHQAYAQLQQPEALHHDMLVRQQQQQQKGGKAKSQKSARSLKGKRPGSAKSKGSRPPSPASAKGKARASPKSKASPAKSAKGKNSPASRLATTQTKVRIGQKGKTAGDSRIKQQTDVAGRQAKKTLVHTEHQQFLGDYIGSSELQPMMMATRPFEPEPRMIDYESAALPPQPPQHYILHAPQVERPPPPPSSKPFSPQSPFRQRDLLRAETGHLHEAGLRIPHHVVPTRTGLRVTPEVVSHTFHQQDIVNQAGTTPNPELLQELQKRKSNAAAAVSSPPVEEMEEAVAEEILEESQPAPLQPSIHPAQVQSLEEFVQGGPPIGNGLTPDRPPQQAMQQTTYVPHPQLHMQMQMRPANQLTKDKVMPSKASPTKGKKRTAQKSSNARTLGTSANARSLLPKSRAAGIGSPLGRPGVGVGTVGGRVVGRAALRGGAGVGSAAVGGRTGNVMGRPLAQGYRARLI</sequence>
<feature type="compositionally biased region" description="Low complexity" evidence="1">
    <location>
        <begin position="681"/>
        <end position="698"/>
    </location>
</feature>
<feature type="compositionally biased region" description="Basic residues" evidence="1">
    <location>
        <begin position="640"/>
        <end position="657"/>
    </location>
</feature>
<evidence type="ECO:0000256" key="1">
    <source>
        <dbReference type="SAM" id="MobiDB-lite"/>
    </source>
</evidence>
<feature type="compositionally biased region" description="Low complexity" evidence="1">
    <location>
        <begin position="658"/>
        <end position="673"/>
    </location>
</feature>
<feature type="compositionally biased region" description="Polar residues" evidence="1">
    <location>
        <begin position="51"/>
        <end position="60"/>
    </location>
</feature>
<reference evidence="2" key="1">
    <citation type="submission" date="2014-11" db="EMBL/GenBank/DDBJ databases">
        <authorList>
            <person name="Otto D Thomas"/>
            <person name="Naeem Raeece"/>
        </authorList>
    </citation>
    <scope>NUCLEOTIDE SEQUENCE</scope>
</reference>
<feature type="region of interest" description="Disordered" evidence="1">
    <location>
        <begin position="630"/>
        <end position="727"/>
    </location>
</feature>
<organism evidence="2">
    <name type="scientific">Chromera velia CCMP2878</name>
    <dbReference type="NCBI Taxonomy" id="1169474"/>
    <lineage>
        <taxon>Eukaryota</taxon>
        <taxon>Sar</taxon>
        <taxon>Alveolata</taxon>
        <taxon>Colpodellida</taxon>
        <taxon>Chromeraceae</taxon>
        <taxon>Chromera</taxon>
    </lineage>
</organism>
<feature type="compositionally biased region" description="Polar residues" evidence="1">
    <location>
        <begin position="150"/>
        <end position="168"/>
    </location>
</feature>
<name>A0A0G4I6B7_9ALVE</name>
<evidence type="ECO:0000313" key="2">
    <source>
        <dbReference type="EMBL" id="CEM52578.1"/>
    </source>
</evidence>
<dbReference type="AlphaFoldDB" id="A0A0G4I6B7"/>
<feature type="region of interest" description="Disordered" evidence="1">
    <location>
        <begin position="423"/>
        <end position="534"/>
    </location>
</feature>
<feature type="compositionally biased region" description="Polar residues" evidence="1">
    <location>
        <begin position="455"/>
        <end position="479"/>
    </location>
</feature>